<accession>A0ABQ8V9X7</accession>
<evidence type="ECO:0000256" key="1">
    <source>
        <dbReference type="SAM" id="Phobius"/>
    </source>
</evidence>
<protein>
    <recommendedName>
        <fullName evidence="4">SUEL-type lectin domain-containing protein</fullName>
    </recommendedName>
</protein>
<keyword evidence="3" id="KW-1185">Reference proteome</keyword>
<name>A0ABQ8V9X7_9AGAR</name>
<evidence type="ECO:0008006" key="4">
    <source>
        <dbReference type="Google" id="ProtNLM"/>
    </source>
</evidence>
<dbReference type="Proteomes" id="UP001150217">
    <property type="component" value="Unassembled WGS sequence"/>
</dbReference>
<comment type="caution">
    <text evidence="2">The sequence shown here is derived from an EMBL/GenBank/DDBJ whole genome shotgun (WGS) entry which is preliminary data.</text>
</comment>
<sequence length="204" mass="22583">MTTVDAIASSPDKACKVLHNGFNRHNKPCEYYAGSQVVKGTCQDKRHRVFKLTCVPNALKGSVDNASAASATLAATSIRASGRVGFCRRFWGPPPVQHRLLRRVHPLPVTQQTDRVEGLQLGTGCEQVGHSLLPLLRLVQNFIMFLGFNWVKRKDGYVQFKGGGAWYLTLTGHGINFLCLLLGLVGLDSEDDRIILDMIHHSFQ</sequence>
<evidence type="ECO:0000313" key="3">
    <source>
        <dbReference type="Proteomes" id="UP001150217"/>
    </source>
</evidence>
<organism evidence="2 3">
    <name type="scientific">Lentinula lateritia</name>
    <dbReference type="NCBI Taxonomy" id="40482"/>
    <lineage>
        <taxon>Eukaryota</taxon>
        <taxon>Fungi</taxon>
        <taxon>Dikarya</taxon>
        <taxon>Basidiomycota</taxon>
        <taxon>Agaricomycotina</taxon>
        <taxon>Agaricomycetes</taxon>
        <taxon>Agaricomycetidae</taxon>
        <taxon>Agaricales</taxon>
        <taxon>Marasmiineae</taxon>
        <taxon>Omphalotaceae</taxon>
        <taxon>Lentinula</taxon>
    </lineage>
</organism>
<keyword evidence="1" id="KW-1133">Transmembrane helix</keyword>
<keyword evidence="1" id="KW-0812">Transmembrane</keyword>
<proteinExistence type="predicted"/>
<feature type="transmembrane region" description="Helical" evidence="1">
    <location>
        <begin position="163"/>
        <end position="187"/>
    </location>
</feature>
<dbReference type="EMBL" id="JANVFT010000056">
    <property type="protein sequence ID" value="KAJ4483128.1"/>
    <property type="molecule type" value="Genomic_DNA"/>
</dbReference>
<keyword evidence="1" id="KW-0472">Membrane</keyword>
<evidence type="ECO:0000313" key="2">
    <source>
        <dbReference type="EMBL" id="KAJ4483128.1"/>
    </source>
</evidence>
<gene>
    <name evidence="2" type="ORF">C8R41DRAFT_868747</name>
</gene>
<reference evidence="2" key="1">
    <citation type="submission" date="2022-08" db="EMBL/GenBank/DDBJ databases">
        <title>A Global Phylogenomic Analysis of the Shiitake Genus Lentinula.</title>
        <authorList>
            <consortium name="DOE Joint Genome Institute"/>
            <person name="Sierra-Patev S."/>
            <person name="Min B."/>
            <person name="Naranjo-Ortiz M."/>
            <person name="Looney B."/>
            <person name="Konkel Z."/>
            <person name="Slot J.C."/>
            <person name="Sakamoto Y."/>
            <person name="Steenwyk J.L."/>
            <person name="Rokas A."/>
            <person name="Carro J."/>
            <person name="Camarero S."/>
            <person name="Ferreira P."/>
            <person name="Molpeceres G."/>
            <person name="Ruiz-Duenas F.J."/>
            <person name="Serrano A."/>
            <person name="Henrissat B."/>
            <person name="Drula E."/>
            <person name="Hughes K.W."/>
            <person name="Mata J.L."/>
            <person name="Ishikawa N.K."/>
            <person name="Vargas-Isla R."/>
            <person name="Ushijima S."/>
            <person name="Smith C.A."/>
            <person name="Ahrendt S."/>
            <person name="Andreopoulos W."/>
            <person name="He G."/>
            <person name="Labutti K."/>
            <person name="Lipzen A."/>
            <person name="Ng V."/>
            <person name="Riley R."/>
            <person name="Sandor L."/>
            <person name="Barry K."/>
            <person name="Martinez A.T."/>
            <person name="Xiao Y."/>
            <person name="Gibbons J.G."/>
            <person name="Terashima K."/>
            <person name="Grigoriev I.V."/>
            <person name="Hibbett D.S."/>
        </authorList>
    </citation>
    <scope>NUCLEOTIDE SEQUENCE</scope>
    <source>
        <strain evidence="2">RHP3577 ss4</strain>
    </source>
</reference>